<name>A0A0D8XIZ3_DICVI</name>
<gene>
    <name evidence="2" type="ORF">DICVIV_11725</name>
</gene>
<keyword evidence="1" id="KW-0472">Membrane</keyword>
<evidence type="ECO:0000313" key="2">
    <source>
        <dbReference type="EMBL" id="KJH42291.1"/>
    </source>
</evidence>
<protein>
    <submittedName>
        <fullName evidence="2">Uncharacterized protein</fullName>
    </submittedName>
</protein>
<reference evidence="3" key="2">
    <citation type="journal article" date="2016" name="Sci. Rep.">
        <title>Dictyocaulus viviparus genome, variome and transcriptome elucidate lungworm biology and support future intervention.</title>
        <authorList>
            <person name="McNulty S.N."/>
            <person name="Strube C."/>
            <person name="Rosa B.A."/>
            <person name="Martin J.C."/>
            <person name="Tyagi R."/>
            <person name="Choi Y.J."/>
            <person name="Wang Q."/>
            <person name="Hallsworth Pepin K."/>
            <person name="Zhang X."/>
            <person name="Ozersky P."/>
            <person name="Wilson R.K."/>
            <person name="Sternberg P.W."/>
            <person name="Gasser R.B."/>
            <person name="Mitreva M."/>
        </authorList>
    </citation>
    <scope>NUCLEOTIDE SEQUENCE [LARGE SCALE GENOMIC DNA]</scope>
    <source>
        <strain evidence="3">HannoverDv2000</strain>
    </source>
</reference>
<dbReference type="Proteomes" id="UP000053766">
    <property type="component" value="Unassembled WGS sequence"/>
</dbReference>
<dbReference type="AlphaFoldDB" id="A0A0D8XIZ3"/>
<evidence type="ECO:0000256" key="1">
    <source>
        <dbReference type="SAM" id="Phobius"/>
    </source>
</evidence>
<feature type="transmembrane region" description="Helical" evidence="1">
    <location>
        <begin position="177"/>
        <end position="199"/>
    </location>
</feature>
<keyword evidence="1" id="KW-1133">Transmembrane helix</keyword>
<feature type="transmembrane region" description="Helical" evidence="1">
    <location>
        <begin position="79"/>
        <end position="98"/>
    </location>
</feature>
<sequence length="263" mass="30079">MKLTDYSFKATLNRYAFTKCIENTVVQIRTTIVYMGIIVYGHDTIVFSAQFGEGCGCEGGRCLGTHTIRLQNFRLLFENYVDSVLVQLLLATLIGFIYSITSTVSSLLSIFGLKCTDCVVLWRREKAFLRDSFKLFLEENFIIIVDSLIQRIAKPFMHLITGMGISLTELRTKNSKMTVRGIFISISINANFIHIYLLLQRIICIFFPMRVKIILRRSVILASFSFFVLLYIGLVMLSISPYAGVAFVREYALNTFLKSYRIP</sequence>
<dbReference type="EMBL" id="KN716683">
    <property type="protein sequence ID" value="KJH42291.1"/>
    <property type="molecule type" value="Genomic_DNA"/>
</dbReference>
<accession>A0A0D8XIZ3</accession>
<reference evidence="2 3" key="1">
    <citation type="submission" date="2013-11" db="EMBL/GenBank/DDBJ databases">
        <title>Draft genome of the bovine lungworm Dictyocaulus viviparus.</title>
        <authorList>
            <person name="Mitreva M."/>
        </authorList>
    </citation>
    <scope>NUCLEOTIDE SEQUENCE [LARGE SCALE GENOMIC DNA]</scope>
    <source>
        <strain evidence="2 3">HannoverDv2000</strain>
    </source>
</reference>
<evidence type="ECO:0000313" key="3">
    <source>
        <dbReference type="Proteomes" id="UP000053766"/>
    </source>
</evidence>
<keyword evidence="1" id="KW-0812">Transmembrane</keyword>
<keyword evidence="3" id="KW-1185">Reference proteome</keyword>
<proteinExistence type="predicted"/>
<feature type="transmembrane region" description="Helical" evidence="1">
    <location>
        <begin position="219"/>
        <end position="239"/>
    </location>
</feature>
<organism evidence="2 3">
    <name type="scientific">Dictyocaulus viviparus</name>
    <name type="common">Bovine lungworm</name>
    <dbReference type="NCBI Taxonomy" id="29172"/>
    <lineage>
        <taxon>Eukaryota</taxon>
        <taxon>Metazoa</taxon>
        <taxon>Ecdysozoa</taxon>
        <taxon>Nematoda</taxon>
        <taxon>Chromadorea</taxon>
        <taxon>Rhabditida</taxon>
        <taxon>Rhabditina</taxon>
        <taxon>Rhabditomorpha</taxon>
        <taxon>Strongyloidea</taxon>
        <taxon>Metastrongylidae</taxon>
        <taxon>Dictyocaulus</taxon>
    </lineage>
</organism>